<keyword evidence="4" id="KW-0804">Transcription</keyword>
<dbReference type="GO" id="GO:0000978">
    <property type="term" value="F:RNA polymerase II cis-regulatory region sequence-specific DNA binding"/>
    <property type="evidence" value="ECO:0007669"/>
    <property type="project" value="TreeGrafter"/>
</dbReference>
<keyword evidence="1" id="KW-0805">Transcription regulation</keyword>
<dbReference type="PROSITE" id="PS51294">
    <property type="entry name" value="HTH_MYB"/>
    <property type="match status" value="3"/>
</dbReference>
<dbReference type="InterPro" id="IPR001005">
    <property type="entry name" value="SANT/Myb"/>
</dbReference>
<feature type="domain" description="HTH myb-type" evidence="11">
    <location>
        <begin position="460"/>
        <end position="505"/>
    </location>
</feature>
<evidence type="ECO:0000256" key="5">
    <source>
        <dbReference type="ARBA" id="ARBA00023242"/>
    </source>
</evidence>
<feature type="region of interest" description="Disordered" evidence="8">
    <location>
        <begin position="743"/>
        <end position="805"/>
    </location>
</feature>
<feature type="region of interest" description="Disordered" evidence="8">
    <location>
        <begin position="331"/>
        <end position="353"/>
    </location>
</feature>
<evidence type="ECO:0000256" key="7">
    <source>
        <dbReference type="SAM" id="Coils"/>
    </source>
</evidence>
<feature type="compositionally biased region" description="Acidic residues" evidence="8">
    <location>
        <begin position="653"/>
        <end position="668"/>
    </location>
</feature>
<feature type="compositionally biased region" description="Basic residues" evidence="8">
    <location>
        <begin position="82"/>
        <end position="93"/>
    </location>
</feature>
<dbReference type="InterPro" id="IPR036427">
    <property type="entry name" value="Bromodomain-like_sf"/>
</dbReference>
<dbReference type="InterPro" id="IPR009057">
    <property type="entry name" value="Homeodomain-like_sf"/>
</dbReference>
<evidence type="ECO:0000313" key="12">
    <source>
        <dbReference type="EMBL" id="KAK9791378.1"/>
    </source>
</evidence>
<evidence type="ECO:0000256" key="8">
    <source>
        <dbReference type="SAM" id="MobiDB-lite"/>
    </source>
</evidence>
<dbReference type="GO" id="GO:0019185">
    <property type="term" value="C:snRNA-activating protein complex"/>
    <property type="evidence" value="ECO:0007669"/>
    <property type="project" value="TreeGrafter"/>
</dbReference>
<keyword evidence="2 6" id="KW-0103">Bromodomain</keyword>
<feature type="coiled-coil region" evidence="7">
    <location>
        <begin position="150"/>
        <end position="180"/>
    </location>
</feature>
<sequence length="904" mass="98926">MPIPLLYAALNIQRTSVGASAVLTAVMDEDLDDLNDPDEVEYAPAAGAQPRFTSAPPVPPLNGVGHTVAAGTSASLEEERPHTKHRRASHAKHQNVQPEAPAERPQQANSSRQAKGKAGAAPKQGQTASEDSGDESEDSVEPRPMADEMVDRLEGELEGVVKVRERLEAVLQEVEAAINTNCLLQDELKNEQRHQVRGVRRVQRLEYTEAGEETLVLNRPWPAPSGLSHMGPLRLWHVAGRFPPLSKEAEQLQEVYEYVRETYAPHKWREEDTEHLAHTCRMVAQTLMYNNAVTEMLNRLQHQQPVSADAFADLEPAIVRLGTEDTAMAAAAGSDSPDLPGTAEASGSFSGSGTGLQKLEACIASFRREEWSKVAALVSKPPEACRTHWWSFCRTLVSNRADWTKEEEAKLQSLAHKHKERNWHVIASELGTHRSAADCAKHYICNCDQPAGKFPQGRGQRQEWTPDEDARLEAAVKEHGTNWKAVAALMGGRTAQQVMHHFNDTHCTRKVGQWSAEEDIALRQAHEVHPGKWRMIARHVRTRNDQQCRDRWVHCLDSNVNSGKWTKEDVVRLKEAVEQVKAEAEAGPGEESKEPVPFTWGRVATCMGDRTDAQCRRKWNDLGPNRRRHIGSGRAARGRARAASADDSRDVQDDVAAETDADASEDESAQARNRKPARRKQSGSARGGRGRGRGRGRSTSGGRGRGRSRASKHDTSVEVSDQDDQPDEAADVTLPMSAAMDFIPLGGDNAQAADGAAAEDESAPSLRSRPGRRNLRGSGRGGSGRGKKAEVSAVTQQGGTAPGDESSIAGRLFAEHGQAMRAALQAVMKSANGAFFAEPVPEEVPGYHAVIARPMDLSTIAQGVKEHSYTSLEALLADVDQINWHICDHLPLKRERFSVAHSSS</sequence>
<keyword evidence="5" id="KW-0539">Nucleus</keyword>
<dbReference type="InterPro" id="IPR001487">
    <property type="entry name" value="Bromodomain"/>
</dbReference>
<dbReference type="PROSITE" id="PS50014">
    <property type="entry name" value="BROMODOMAIN_2"/>
    <property type="match status" value="1"/>
</dbReference>
<evidence type="ECO:0000256" key="1">
    <source>
        <dbReference type="ARBA" id="ARBA00023015"/>
    </source>
</evidence>
<evidence type="ECO:0000259" key="11">
    <source>
        <dbReference type="PROSITE" id="PS51294"/>
    </source>
</evidence>
<dbReference type="Gene3D" id="1.10.10.60">
    <property type="entry name" value="Homeodomain-like"/>
    <property type="match status" value="4"/>
</dbReference>
<dbReference type="Proteomes" id="UP001465755">
    <property type="component" value="Unassembled WGS sequence"/>
</dbReference>
<feature type="domain" description="Myb-like" evidence="10">
    <location>
        <begin position="399"/>
        <end position="443"/>
    </location>
</feature>
<dbReference type="PANTHER" id="PTHR46621">
    <property type="entry name" value="SNRNA-ACTIVATING PROTEIN COMPLEX SUBUNIT 4"/>
    <property type="match status" value="1"/>
</dbReference>
<evidence type="ECO:0000256" key="3">
    <source>
        <dbReference type="ARBA" id="ARBA00023125"/>
    </source>
</evidence>
<dbReference type="Pfam" id="PF00439">
    <property type="entry name" value="Bromodomain"/>
    <property type="match status" value="1"/>
</dbReference>
<evidence type="ECO:0000313" key="13">
    <source>
        <dbReference type="Proteomes" id="UP001465755"/>
    </source>
</evidence>
<feature type="compositionally biased region" description="Low complexity" evidence="8">
    <location>
        <begin position="116"/>
        <end position="130"/>
    </location>
</feature>
<evidence type="ECO:0000256" key="2">
    <source>
        <dbReference type="ARBA" id="ARBA00023117"/>
    </source>
</evidence>
<feature type="domain" description="Myb-like" evidence="10">
    <location>
        <begin position="512"/>
        <end position="556"/>
    </location>
</feature>
<dbReference type="SUPFAM" id="SSF46689">
    <property type="entry name" value="Homeodomain-like"/>
    <property type="match status" value="3"/>
</dbReference>
<feature type="domain" description="HTH myb-type" evidence="11">
    <location>
        <begin position="506"/>
        <end position="560"/>
    </location>
</feature>
<proteinExistence type="predicted"/>
<feature type="domain" description="Bromo" evidence="9">
    <location>
        <begin position="835"/>
        <end position="882"/>
    </location>
</feature>
<feature type="compositionally biased region" description="Basic residues" evidence="8">
    <location>
        <begin position="672"/>
        <end position="681"/>
    </location>
</feature>
<dbReference type="CDD" id="cd00167">
    <property type="entry name" value="SANT"/>
    <property type="match status" value="4"/>
</dbReference>
<dbReference type="SMART" id="SM00297">
    <property type="entry name" value="BROMO"/>
    <property type="match status" value="1"/>
</dbReference>
<dbReference type="SUPFAM" id="SSF47370">
    <property type="entry name" value="Bromodomain"/>
    <property type="match status" value="1"/>
</dbReference>
<reference evidence="12 13" key="1">
    <citation type="journal article" date="2024" name="Nat. Commun.">
        <title>Phylogenomics reveals the evolutionary origins of lichenization in chlorophyte algae.</title>
        <authorList>
            <person name="Puginier C."/>
            <person name="Libourel C."/>
            <person name="Otte J."/>
            <person name="Skaloud P."/>
            <person name="Haon M."/>
            <person name="Grisel S."/>
            <person name="Petersen M."/>
            <person name="Berrin J.G."/>
            <person name="Delaux P.M."/>
            <person name="Dal Grande F."/>
            <person name="Keller J."/>
        </authorList>
    </citation>
    <scope>NUCLEOTIDE SEQUENCE [LARGE SCALE GENOMIC DNA]</scope>
    <source>
        <strain evidence="12 13">SAG 2036</strain>
    </source>
</reference>
<name>A0AAW1NQD8_9CHLO</name>
<feature type="domain" description="Myb-like" evidence="10">
    <location>
        <begin position="557"/>
        <end position="623"/>
    </location>
</feature>
<keyword evidence="3" id="KW-0238">DNA-binding</keyword>
<feature type="domain" description="HTH myb-type" evidence="11">
    <location>
        <begin position="399"/>
        <end position="442"/>
    </location>
</feature>
<evidence type="ECO:0000256" key="6">
    <source>
        <dbReference type="PROSITE-ProRule" id="PRU00035"/>
    </source>
</evidence>
<dbReference type="GO" id="GO:0042796">
    <property type="term" value="P:snRNA transcription by RNA polymerase III"/>
    <property type="evidence" value="ECO:0007669"/>
    <property type="project" value="TreeGrafter"/>
</dbReference>
<feature type="compositionally biased region" description="Low complexity" evidence="8">
    <location>
        <begin position="746"/>
        <end position="756"/>
    </location>
</feature>
<dbReference type="CDD" id="cd04369">
    <property type="entry name" value="Bromodomain"/>
    <property type="match status" value="1"/>
</dbReference>
<keyword evidence="13" id="KW-1185">Reference proteome</keyword>
<dbReference type="PANTHER" id="PTHR46621:SF1">
    <property type="entry name" value="SNRNA-ACTIVATING PROTEIN COMPLEX SUBUNIT 4"/>
    <property type="match status" value="1"/>
</dbReference>
<dbReference type="PROSITE" id="PS50090">
    <property type="entry name" value="MYB_LIKE"/>
    <property type="match status" value="4"/>
</dbReference>
<protein>
    <submittedName>
        <fullName evidence="12">Uncharacterized protein</fullName>
    </submittedName>
</protein>
<feature type="domain" description="Myb-like" evidence="10">
    <location>
        <begin position="456"/>
        <end position="506"/>
    </location>
</feature>
<evidence type="ECO:0000256" key="4">
    <source>
        <dbReference type="ARBA" id="ARBA00023163"/>
    </source>
</evidence>
<dbReference type="GO" id="GO:0042795">
    <property type="term" value="P:snRNA transcription by RNA polymerase II"/>
    <property type="evidence" value="ECO:0007669"/>
    <property type="project" value="TreeGrafter"/>
</dbReference>
<dbReference type="InterPro" id="IPR051575">
    <property type="entry name" value="Myb-like_DNA-bd"/>
</dbReference>
<feature type="region of interest" description="Disordered" evidence="8">
    <location>
        <begin position="617"/>
        <end position="728"/>
    </location>
</feature>
<dbReference type="Gene3D" id="1.20.920.10">
    <property type="entry name" value="Bromodomain-like"/>
    <property type="match status" value="1"/>
</dbReference>
<gene>
    <name evidence="12" type="ORF">WJX73_006810</name>
</gene>
<dbReference type="SMART" id="SM00717">
    <property type="entry name" value="SANT"/>
    <property type="match status" value="5"/>
</dbReference>
<evidence type="ECO:0000259" key="10">
    <source>
        <dbReference type="PROSITE" id="PS50090"/>
    </source>
</evidence>
<comment type="caution">
    <text evidence="12">The sequence shown here is derived from an EMBL/GenBank/DDBJ whole genome shotgun (WGS) entry which is preliminary data.</text>
</comment>
<dbReference type="EMBL" id="JALJOQ010000178">
    <property type="protein sequence ID" value="KAK9791378.1"/>
    <property type="molecule type" value="Genomic_DNA"/>
</dbReference>
<accession>A0AAW1NQD8</accession>
<feature type="region of interest" description="Disordered" evidence="8">
    <location>
        <begin position="34"/>
        <end position="144"/>
    </location>
</feature>
<dbReference type="GO" id="GO:0001006">
    <property type="term" value="F:RNA polymerase III type 3 promoter sequence-specific DNA binding"/>
    <property type="evidence" value="ECO:0007669"/>
    <property type="project" value="TreeGrafter"/>
</dbReference>
<feature type="compositionally biased region" description="Basic residues" evidence="8">
    <location>
        <begin position="625"/>
        <end position="640"/>
    </location>
</feature>
<dbReference type="InterPro" id="IPR017930">
    <property type="entry name" value="Myb_dom"/>
</dbReference>
<dbReference type="Pfam" id="PF00249">
    <property type="entry name" value="Myb_DNA-binding"/>
    <property type="match status" value="4"/>
</dbReference>
<dbReference type="AlphaFoldDB" id="A0AAW1NQD8"/>
<organism evidence="12 13">
    <name type="scientific">Symbiochloris irregularis</name>
    <dbReference type="NCBI Taxonomy" id="706552"/>
    <lineage>
        <taxon>Eukaryota</taxon>
        <taxon>Viridiplantae</taxon>
        <taxon>Chlorophyta</taxon>
        <taxon>core chlorophytes</taxon>
        <taxon>Trebouxiophyceae</taxon>
        <taxon>Trebouxiales</taxon>
        <taxon>Trebouxiaceae</taxon>
        <taxon>Symbiochloris</taxon>
    </lineage>
</organism>
<keyword evidence="7" id="KW-0175">Coiled coil</keyword>
<evidence type="ECO:0000259" key="9">
    <source>
        <dbReference type="PROSITE" id="PS50014"/>
    </source>
</evidence>